<protein>
    <submittedName>
        <fullName evidence="4">Type II secretion system protein G</fullName>
    </submittedName>
</protein>
<dbReference type="Proteomes" id="UP000439591">
    <property type="component" value="Unassembled WGS sequence"/>
</dbReference>
<reference evidence="6 7" key="1">
    <citation type="submission" date="2019-11" db="EMBL/GenBank/DDBJ databases">
        <authorList>
            <person name="Holert J."/>
        </authorList>
    </citation>
    <scope>NUCLEOTIDE SEQUENCE [LARGE SCALE GENOMIC DNA]</scope>
    <source>
        <strain evidence="5">BC3_2A</strain>
        <strain evidence="4">SB11_1A</strain>
    </source>
</reference>
<dbReference type="EMBL" id="CACSIK010000001">
    <property type="protein sequence ID" value="CAA0089112.1"/>
    <property type="molecule type" value="Genomic_DNA"/>
</dbReference>
<evidence type="ECO:0000313" key="5">
    <source>
        <dbReference type="EMBL" id="CAA0095755.1"/>
    </source>
</evidence>
<dbReference type="NCBIfam" id="TIGR01710">
    <property type="entry name" value="typeII_sec_gspG"/>
    <property type="match status" value="1"/>
</dbReference>
<dbReference type="GO" id="GO:0015627">
    <property type="term" value="C:type II protein secretion system complex"/>
    <property type="evidence" value="ECO:0007669"/>
    <property type="project" value="InterPro"/>
</dbReference>
<dbReference type="Pfam" id="PF08334">
    <property type="entry name" value="T2SSG"/>
    <property type="match status" value="1"/>
</dbReference>
<evidence type="ECO:0000313" key="4">
    <source>
        <dbReference type="EMBL" id="CAA0089112.1"/>
    </source>
</evidence>
<feature type="domain" description="Type II secretion system protein GspG C-terminal" evidence="3">
    <location>
        <begin position="49"/>
        <end position="154"/>
    </location>
</feature>
<keyword evidence="2" id="KW-0812">Transmembrane</keyword>
<organism evidence="4 6">
    <name type="scientific">Zhongshania aliphaticivorans</name>
    <dbReference type="NCBI Taxonomy" id="1470434"/>
    <lineage>
        <taxon>Bacteria</taxon>
        <taxon>Pseudomonadati</taxon>
        <taxon>Pseudomonadota</taxon>
        <taxon>Gammaproteobacteria</taxon>
        <taxon>Cellvibrionales</taxon>
        <taxon>Spongiibacteraceae</taxon>
        <taxon>Zhongshania</taxon>
    </lineage>
</organism>
<evidence type="ECO:0000313" key="6">
    <source>
        <dbReference type="Proteomes" id="UP000435877"/>
    </source>
</evidence>
<feature type="region of interest" description="Disordered" evidence="1">
    <location>
        <begin position="134"/>
        <end position="165"/>
    </location>
</feature>
<dbReference type="InterPro" id="IPR010054">
    <property type="entry name" value="Type2_sec_GspG"/>
</dbReference>
<evidence type="ECO:0000256" key="1">
    <source>
        <dbReference type="SAM" id="MobiDB-lite"/>
    </source>
</evidence>
<gene>
    <name evidence="4" type="primary">epsG_2</name>
    <name evidence="5" type="synonym">epsG_1</name>
    <name evidence="4" type="ORF">IHBHHGIJ_01709</name>
    <name evidence="5" type="ORF">KFEGEMFD_01311</name>
</gene>
<dbReference type="Proteomes" id="UP000435877">
    <property type="component" value="Unassembled WGS sequence"/>
</dbReference>
<accession>A0A5S9NJQ0</accession>
<keyword evidence="2" id="KW-0472">Membrane</keyword>
<dbReference type="RefSeq" id="WP_327785480.1">
    <property type="nucleotide sequence ID" value="NZ_CACSIK010000001.1"/>
</dbReference>
<dbReference type="AlphaFoldDB" id="A0A5S9NJQ0"/>
<keyword evidence="2" id="KW-1133">Transmembrane helix</keyword>
<evidence type="ECO:0000259" key="3">
    <source>
        <dbReference type="Pfam" id="PF08334"/>
    </source>
</evidence>
<keyword evidence="6" id="KW-1185">Reference proteome</keyword>
<proteinExistence type="predicted"/>
<dbReference type="Gene3D" id="3.30.700.10">
    <property type="entry name" value="Glycoprotein, Type 4 Pilin"/>
    <property type="match status" value="1"/>
</dbReference>
<sequence>MTKQPTVIMYSKLKHGPLYKQQGLKRWEIALILVISMFIALAIGFIVSKRIESAISEQINNDFTRLSNALHQYKLDNKRYPTTTQGLHALLENPTSSPLAPMWKGPYISRETLIQDPWRRAYLYQSSDAPPGFEISTYGGDAEKGGENTNADVVISYQSDENYYD</sequence>
<dbReference type="SUPFAM" id="SSF54523">
    <property type="entry name" value="Pili subunits"/>
    <property type="match status" value="1"/>
</dbReference>
<name>A0A5S9NJQ0_9GAMM</name>
<feature type="compositionally biased region" description="Polar residues" evidence="1">
    <location>
        <begin position="147"/>
        <end position="165"/>
    </location>
</feature>
<dbReference type="EMBL" id="CACSIM010000002">
    <property type="protein sequence ID" value="CAA0095755.1"/>
    <property type="molecule type" value="Genomic_DNA"/>
</dbReference>
<dbReference type="InterPro" id="IPR045584">
    <property type="entry name" value="Pilin-like"/>
</dbReference>
<dbReference type="GO" id="GO:0015628">
    <property type="term" value="P:protein secretion by the type II secretion system"/>
    <property type="evidence" value="ECO:0007669"/>
    <property type="project" value="InterPro"/>
</dbReference>
<feature type="transmembrane region" description="Helical" evidence="2">
    <location>
        <begin position="29"/>
        <end position="47"/>
    </location>
</feature>
<evidence type="ECO:0000313" key="7">
    <source>
        <dbReference type="Proteomes" id="UP000439591"/>
    </source>
</evidence>
<dbReference type="InterPro" id="IPR013545">
    <property type="entry name" value="T2SS_protein-GspG_C"/>
</dbReference>
<evidence type="ECO:0000256" key="2">
    <source>
        <dbReference type="SAM" id="Phobius"/>
    </source>
</evidence>